<protein>
    <recommendedName>
        <fullName evidence="3">AD domain-containing protein</fullName>
    </recommendedName>
</protein>
<evidence type="ECO:0000313" key="4">
    <source>
        <dbReference type="EMBL" id="EDW82609.1"/>
    </source>
</evidence>
<dbReference type="AlphaFoldDB" id="B4NCQ0"/>
<dbReference type="STRING" id="7260.B4NCQ0"/>
<evidence type="ECO:0000256" key="2">
    <source>
        <dbReference type="SAM" id="SignalP"/>
    </source>
</evidence>
<dbReference type="FunCoup" id="B4NCQ0">
    <property type="interactions" value="2102"/>
</dbReference>
<dbReference type="InParanoid" id="B4NCQ0"/>
<evidence type="ECO:0000259" key="3">
    <source>
        <dbReference type="PROSITE" id="PS52001"/>
    </source>
</evidence>
<feature type="chain" id="PRO_5002816132" description="AD domain-containing protein" evidence="2">
    <location>
        <begin position="18"/>
        <end position="239"/>
    </location>
</feature>
<proteinExistence type="predicted"/>
<keyword evidence="2" id="KW-0732">Signal</keyword>
<accession>B4NCQ0</accession>
<dbReference type="PhylomeDB" id="B4NCQ0"/>
<dbReference type="HOGENOM" id="CLU_073383_2_0_1"/>
<dbReference type="KEGG" id="dwi:6649003"/>
<keyword evidence="5" id="KW-1185">Reference proteome</keyword>
<organism evidence="4 5">
    <name type="scientific">Drosophila willistoni</name>
    <name type="common">Fruit fly</name>
    <dbReference type="NCBI Taxonomy" id="7260"/>
    <lineage>
        <taxon>Eukaryota</taxon>
        <taxon>Metazoa</taxon>
        <taxon>Ecdysozoa</taxon>
        <taxon>Arthropoda</taxon>
        <taxon>Hexapoda</taxon>
        <taxon>Insecta</taxon>
        <taxon>Pterygota</taxon>
        <taxon>Neoptera</taxon>
        <taxon>Endopterygota</taxon>
        <taxon>Diptera</taxon>
        <taxon>Brachycera</taxon>
        <taxon>Muscomorpha</taxon>
        <taxon>Ephydroidea</taxon>
        <taxon>Drosophilidae</taxon>
        <taxon>Drosophila</taxon>
        <taxon>Sophophora</taxon>
    </lineage>
</organism>
<dbReference type="EMBL" id="CH964239">
    <property type="protein sequence ID" value="EDW82609.1"/>
    <property type="molecule type" value="Genomic_DNA"/>
</dbReference>
<feature type="signal peptide" evidence="2">
    <location>
        <begin position="1"/>
        <end position="17"/>
    </location>
</feature>
<dbReference type="eggNOG" id="KOG4401">
    <property type="taxonomic scope" value="Eukaryota"/>
</dbReference>
<dbReference type="InterPro" id="IPR039683">
    <property type="entry name" value="Lsm12-like"/>
</dbReference>
<dbReference type="InterPro" id="IPR019181">
    <property type="entry name" value="LSM12_ABD"/>
</dbReference>
<evidence type="ECO:0000256" key="1">
    <source>
        <dbReference type="SAM" id="MobiDB-lite"/>
    </source>
</evidence>
<dbReference type="Pfam" id="PF09793">
    <property type="entry name" value="AD"/>
    <property type="match status" value="1"/>
</dbReference>
<dbReference type="Pfam" id="PF21166">
    <property type="entry name" value="LSM12_LSM"/>
    <property type="match status" value="1"/>
</dbReference>
<name>B4NCQ0_DROWI</name>
<evidence type="ECO:0000313" key="5">
    <source>
        <dbReference type="Proteomes" id="UP000007798"/>
    </source>
</evidence>
<feature type="region of interest" description="Disordered" evidence="1">
    <location>
        <begin position="194"/>
        <end position="239"/>
    </location>
</feature>
<dbReference type="PANTHER" id="PTHR13542">
    <property type="entry name" value="LSM12 HOMOLOG"/>
    <property type="match status" value="1"/>
</dbReference>
<feature type="domain" description="AD" evidence="3">
    <location>
        <begin position="93"/>
        <end position="191"/>
    </location>
</feature>
<dbReference type="InterPro" id="IPR048478">
    <property type="entry name" value="LSM12_LSM"/>
</dbReference>
<dbReference type="PROSITE" id="PS52001">
    <property type="entry name" value="AD"/>
    <property type="match status" value="1"/>
</dbReference>
<dbReference type="SMART" id="SM00995">
    <property type="entry name" value="AD"/>
    <property type="match status" value="1"/>
</dbReference>
<dbReference type="OMA" id="FDYHTKM"/>
<feature type="compositionally biased region" description="Low complexity" evidence="1">
    <location>
        <begin position="197"/>
        <end position="239"/>
    </location>
</feature>
<reference evidence="4 5" key="1">
    <citation type="journal article" date="2007" name="Nature">
        <title>Evolution of genes and genomes on the Drosophila phylogeny.</title>
        <authorList>
            <consortium name="Drosophila 12 Genomes Consortium"/>
            <person name="Clark A.G."/>
            <person name="Eisen M.B."/>
            <person name="Smith D.R."/>
            <person name="Bergman C.M."/>
            <person name="Oliver B."/>
            <person name="Markow T.A."/>
            <person name="Kaufman T.C."/>
            <person name="Kellis M."/>
            <person name="Gelbart W."/>
            <person name="Iyer V.N."/>
            <person name="Pollard D.A."/>
            <person name="Sackton T.B."/>
            <person name="Larracuente A.M."/>
            <person name="Singh N.D."/>
            <person name="Abad J.P."/>
            <person name="Abt D.N."/>
            <person name="Adryan B."/>
            <person name="Aguade M."/>
            <person name="Akashi H."/>
            <person name="Anderson W.W."/>
            <person name="Aquadro C.F."/>
            <person name="Ardell D.H."/>
            <person name="Arguello R."/>
            <person name="Artieri C.G."/>
            <person name="Barbash D.A."/>
            <person name="Barker D."/>
            <person name="Barsanti P."/>
            <person name="Batterham P."/>
            <person name="Batzoglou S."/>
            <person name="Begun D."/>
            <person name="Bhutkar A."/>
            <person name="Blanco E."/>
            <person name="Bosak S.A."/>
            <person name="Bradley R.K."/>
            <person name="Brand A.D."/>
            <person name="Brent M.R."/>
            <person name="Brooks A.N."/>
            <person name="Brown R.H."/>
            <person name="Butlin R.K."/>
            <person name="Caggese C."/>
            <person name="Calvi B.R."/>
            <person name="Bernardo de Carvalho A."/>
            <person name="Caspi A."/>
            <person name="Castrezana S."/>
            <person name="Celniker S.E."/>
            <person name="Chang J.L."/>
            <person name="Chapple C."/>
            <person name="Chatterji S."/>
            <person name="Chinwalla A."/>
            <person name="Civetta A."/>
            <person name="Clifton S.W."/>
            <person name="Comeron J.M."/>
            <person name="Costello J.C."/>
            <person name="Coyne J.A."/>
            <person name="Daub J."/>
            <person name="David R.G."/>
            <person name="Delcher A.L."/>
            <person name="Delehaunty K."/>
            <person name="Do C.B."/>
            <person name="Ebling H."/>
            <person name="Edwards K."/>
            <person name="Eickbush T."/>
            <person name="Evans J.D."/>
            <person name="Filipski A."/>
            <person name="Findeiss S."/>
            <person name="Freyhult E."/>
            <person name="Fulton L."/>
            <person name="Fulton R."/>
            <person name="Garcia A.C."/>
            <person name="Gardiner A."/>
            <person name="Garfield D.A."/>
            <person name="Garvin B.E."/>
            <person name="Gibson G."/>
            <person name="Gilbert D."/>
            <person name="Gnerre S."/>
            <person name="Godfrey J."/>
            <person name="Good R."/>
            <person name="Gotea V."/>
            <person name="Gravely B."/>
            <person name="Greenberg A.J."/>
            <person name="Griffiths-Jones S."/>
            <person name="Gross S."/>
            <person name="Guigo R."/>
            <person name="Gustafson E.A."/>
            <person name="Haerty W."/>
            <person name="Hahn M.W."/>
            <person name="Halligan D.L."/>
            <person name="Halpern A.L."/>
            <person name="Halter G.M."/>
            <person name="Han M.V."/>
            <person name="Heger A."/>
            <person name="Hillier L."/>
            <person name="Hinrichs A.S."/>
            <person name="Holmes I."/>
            <person name="Hoskins R.A."/>
            <person name="Hubisz M.J."/>
            <person name="Hultmark D."/>
            <person name="Huntley M.A."/>
            <person name="Jaffe D.B."/>
            <person name="Jagadeeshan S."/>
            <person name="Jeck W.R."/>
            <person name="Johnson J."/>
            <person name="Jones C.D."/>
            <person name="Jordan W.C."/>
            <person name="Karpen G.H."/>
            <person name="Kataoka E."/>
            <person name="Keightley P.D."/>
            <person name="Kheradpour P."/>
            <person name="Kirkness E.F."/>
            <person name="Koerich L.B."/>
            <person name="Kristiansen K."/>
            <person name="Kudrna D."/>
            <person name="Kulathinal R.J."/>
            <person name="Kumar S."/>
            <person name="Kwok R."/>
            <person name="Lander E."/>
            <person name="Langley C.H."/>
            <person name="Lapoint R."/>
            <person name="Lazzaro B.P."/>
            <person name="Lee S.J."/>
            <person name="Levesque L."/>
            <person name="Li R."/>
            <person name="Lin C.F."/>
            <person name="Lin M.F."/>
            <person name="Lindblad-Toh K."/>
            <person name="Llopart A."/>
            <person name="Long M."/>
            <person name="Low L."/>
            <person name="Lozovsky E."/>
            <person name="Lu J."/>
            <person name="Luo M."/>
            <person name="Machado C.A."/>
            <person name="Makalowski W."/>
            <person name="Marzo M."/>
            <person name="Matsuda M."/>
            <person name="Matzkin L."/>
            <person name="McAllister B."/>
            <person name="McBride C.S."/>
            <person name="McKernan B."/>
            <person name="McKernan K."/>
            <person name="Mendez-Lago M."/>
            <person name="Minx P."/>
            <person name="Mollenhauer M.U."/>
            <person name="Montooth K."/>
            <person name="Mount S.M."/>
            <person name="Mu X."/>
            <person name="Myers E."/>
            <person name="Negre B."/>
            <person name="Newfeld S."/>
            <person name="Nielsen R."/>
            <person name="Noor M.A."/>
            <person name="O'Grady P."/>
            <person name="Pachter L."/>
            <person name="Papaceit M."/>
            <person name="Parisi M.J."/>
            <person name="Parisi M."/>
            <person name="Parts L."/>
            <person name="Pedersen J.S."/>
            <person name="Pesole G."/>
            <person name="Phillippy A.M."/>
            <person name="Ponting C.P."/>
            <person name="Pop M."/>
            <person name="Porcelli D."/>
            <person name="Powell J.R."/>
            <person name="Prohaska S."/>
            <person name="Pruitt K."/>
            <person name="Puig M."/>
            <person name="Quesneville H."/>
            <person name="Ram K.R."/>
            <person name="Rand D."/>
            <person name="Rasmussen M.D."/>
            <person name="Reed L.K."/>
            <person name="Reenan R."/>
            <person name="Reily A."/>
            <person name="Remington K.A."/>
            <person name="Rieger T.T."/>
            <person name="Ritchie M.G."/>
            <person name="Robin C."/>
            <person name="Rogers Y.H."/>
            <person name="Rohde C."/>
            <person name="Rozas J."/>
            <person name="Rubenfield M.J."/>
            <person name="Ruiz A."/>
            <person name="Russo S."/>
            <person name="Salzberg S.L."/>
            <person name="Sanchez-Gracia A."/>
            <person name="Saranga D.J."/>
            <person name="Sato H."/>
            <person name="Schaeffer S.W."/>
            <person name="Schatz M.C."/>
            <person name="Schlenke T."/>
            <person name="Schwartz R."/>
            <person name="Segarra C."/>
            <person name="Singh R.S."/>
            <person name="Sirot L."/>
            <person name="Sirota M."/>
            <person name="Sisneros N.B."/>
            <person name="Smith C.D."/>
            <person name="Smith T.F."/>
            <person name="Spieth J."/>
            <person name="Stage D.E."/>
            <person name="Stark A."/>
            <person name="Stephan W."/>
            <person name="Strausberg R.L."/>
            <person name="Strempel S."/>
            <person name="Sturgill D."/>
            <person name="Sutton G."/>
            <person name="Sutton G.G."/>
            <person name="Tao W."/>
            <person name="Teichmann S."/>
            <person name="Tobari Y.N."/>
            <person name="Tomimura Y."/>
            <person name="Tsolas J.M."/>
            <person name="Valente V.L."/>
            <person name="Venter E."/>
            <person name="Venter J.C."/>
            <person name="Vicario S."/>
            <person name="Vieira F.G."/>
            <person name="Vilella A.J."/>
            <person name="Villasante A."/>
            <person name="Walenz B."/>
            <person name="Wang J."/>
            <person name="Wasserman M."/>
            <person name="Watts T."/>
            <person name="Wilson D."/>
            <person name="Wilson R.K."/>
            <person name="Wing R.A."/>
            <person name="Wolfner M.F."/>
            <person name="Wong A."/>
            <person name="Wong G.K."/>
            <person name="Wu C.I."/>
            <person name="Wu G."/>
            <person name="Yamamoto D."/>
            <person name="Yang H.P."/>
            <person name="Yang S.P."/>
            <person name="Yorke J.A."/>
            <person name="Yoshida K."/>
            <person name="Zdobnov E."/>
            <person name="Zhang P."/>
            <person name="Zhang Y."/>
            <person name="Zimin A.V."/>
            <person name="Baldwin J."/>
            <person name="Abdouelleil A."/>
            <person name="Abdulkadir J."/>
            <person name="Abebe A."/>
            <person name="Abera B."/>
            <person name="Abreu J."/>
            <person name="Acer S.C."/>
            <person name="Aftuck L."/>
            <person name="Alexander A."/>
            <person name="An P."/>
            <person name="Anderson E."/>
            <person name="Anderson S."/>
            <person name="Arachi H."/>
            <person name="Azer M."/>
            <person name="Bachantsang P."/>
            <person name="Barry A."/>
            <person name="Bayul T."/>
            <person name="Berlin A."/>
            <person name="Bessette D."/>
            <person name="Bloom T."/>
            <person name="Blye J."/>
            <person name="Boguslavskiy L."/>
            <person name="Bonnet C."/>
            <person name="Boukhgalter B."/>
            <person name="Bourzgui I."/>
            <person name="Brown A."/>
            <person name="Cahill P."/>
            <person name="Channer S."/>
            <person name="Cheshatsang Y."/>
            <person name="Chuda L."/>
            <person name="Citroen M."/>
            <person name="Collymore A."/>
            <person name="Cooke P."/>
            <person name="Costello M."/>
            <person name="D'Aco K."/>
            <person name="Daza R."/>
            <person name="De Haan G."/>
            <person name="DeGray S."/>
            <person name="DeMaso C."/>
            <person name="Dhargay N."/>
            <person name="Dooley K."/>
            <person name="Dooley E."/>
            <person name="Doricent M."/>
            <person name="Dorje P."/>
            <person name="Dorjee K."/>
            <person name="Dupes A."/>
            <person name="Elong R."/>
            <person name="Falk J."/>
            <person name="Farina A."/>
            <person name="Faro S."/>
            <person name="Ferguson D."/>
            <person name="Fisher S."/>
            <person name="Foley C.D."/>
            <person name="Franke A."/>
            <person name="Friedrich D."/>
            <person name="Gadbois L."/>
            <person name="Gearin G."/>
            <person name="Gearin C.R."/>
            <person name="Giannoukos G."/>
            <person name="Goode T."/>
            <person name="Graham J."/>
            <person name="Grandbois E."/>
            <person name="Grewal S."/>
            <person name="Gyaltsen K."/>
            <person name="Hafez N."/>
            <person name="Hagos B."/>
            <person name="Hall J."/>
            <person name="Henson C."/>
            <person name="Hollinger A."/>
            <person name="Honan T."/>
            <person name="Huard M.D."/>
            <person name="Hughes L."/>
            <person name="Hurhula B."/>
            <person name="Husby M.E."/>
            <person name="Kamat A."/>
            <person name="Kanga B."/>
            <person name="Kashin S."/>
            <person name="Khazanovich D."/>
            <person name="Kisner P."/>
            <person name="Lance K."/>
            <person name="Lara M."/>
            <person name="Lee W."/>
            <person name="Lennon N."/>
            <person name="Letendre F."/>
            <person name="LeVine R."/>
            <person name="Lipovsky A."/>
            <person name="Liu X."/>
            <person name="Liu J."/>
            <person name="Liu S."/>
            <person name="Lokyitsang T."/>
            <person name="Lokyitsang Y."/>
            <person name="Lubonja R."/>
            <person name="Lui A."/>
            <person name="MacDonald P."/>
            <person name="Magnisalis V."/>
            <person name="Maru K."/>
            <person name="Matthews C."/>
            <person name="McCusker W."/>
            <person name="McDonough S."/>
            <person name="Mehta T."/>
            <person name="Meldrim J."/>
            <person name="Meneus L."/>
            <person name="Mihai O."/>
            <person name="Mihalev A."/>
            <person name="Mihova T."/>
            <person name="Mittelman R."/>
            <person name="Mlenga V."/>
            <person name="Montmayeur A."/>
            <person name="Mulrain L."/>
            <person name="Navidi A."/>
            <person name="Naylor J."/>
            <person name="Negash T."/>
            <person name="Nguyen T."/>
            <person name="Nguyen N."/>
            <person name="Nicol R."/>
            <person name="Norbu C."/>
            <person name="Norbu N."/>
            <person name="Novod N."/>
            <person name="O'Neill B."/>
            <person name="Osman S."/>
            <person name="Markiewicz E."/>
            <person name="Oyono O.L."/>
            <person name="Patti C."/>
            <person name="Phunkhang P."/>
            <person name="Pierre F."/>
            <person name="Priest M."/>
            <person name="Raghuraman S."/>
            <person name="Rege F."/>
            <person name="Reyes R."/>
            <person name="Rise C."/>
            <person name="Rogov P."/>
            <person name="Ross K."/>
            <person name="Ryan E."/>
            <person name="Settipalli S."/>
            <person name="Shea T."/>
            <person name="Sherpa N."/>
            <person name="Shi L."/>
            <person name="Shih D."/>
            <person name="Sparrow T."/>
            <person name="Spaulding J."/>
            <person name="Stalker J."/>
            <person name="Stange-Thomann N."/>
            <person name="Stavropoulos S."/>
            <person name="Stone C."/>
            <person name="Strader C."/>
            <person name="Tesfaye S."/>
            <person name="Thomson T."/>
            <person name="Thoulutsang Y."/>
            <person name="Thoulutsang D."/>
            <person name="Topham K."/>
            <person name="Topping I."/>
            <person name="Tsamla T."/>
            <person name="Vassiliev H."/>
            <person name="Vo A."/>
            <person name="Wangchuk T."/>
            <person name="Wangdi T."/>
            <person name="Weiand M."/>
            <person name="Wilkinson J."/>
            <person name="Wilson A."/>
            <person name="Yadav S."/>
            <person name="Young G."/>
            <person name="Yu Q."/>
            <person name="Zembek L."/>
            <person name="Zhong D."/>
            <person name="Zimmer A."/>
            <person name="Zwirko Z."/>
            <person name="Jaffe D.B."/>
            <person name="Alvarez P."/>
            <person name="Brockman W."/>
            <person name="Butler J."/>
            <person name="Chin C."/>
            <person name="Gnerre S."/>
            <person name="Grabherr M."/>
            <person name="Kleber M."/>
            <person name="Mauceli E."/>
            <person name="MacCallum I."/>
        </authorList>
    </citation>
    <scope>NUCLEOTIDE SEQUENCE [LARGE SCALE GENOMIC DNA]</scope>
    <source>
        <strain evidence="5">Tucson 14030-0811.24</strain>
    </source>
</reference>
<dbReference type="OrthoDB" id="1057137at2759"/>
<dbReference type="Proteomes" id="UP000007798">
    <property type="component" value="Unassembled WGS sequence"/>
</dbReference>
<sequence>MAAAAAAAASVLSTAAAVNDCFSIGSTVVCTNCFSEEIEGEVLAFDHNTKMLVLKCRSKTTDELSDVYVMNLSLCSNVQVIKECNGNSTDDPQKLNLEQVKMRLRKTVERRQDFLKSKNADVSPEAQELYRAIAKQYGYNEVSWQGLNIQILNEVTISPPYRVDNVVSSSNNESSCNYIKRIIKQFFNTRPSPALENTTTATHNSTAATVPTSSVSSVSPTSSSLSSSNAASGSPVPAN</sequence>
<dbReference type="InterPro" id="IPR047574">
    <property type="entry name" value="AD"/>
</dbReference>
<gene>
    <name evidence="4" type="primary">Dwil\GK10082</name>
    <name evidence="4" type="ORF">Dwil_GK10082</name>
</gene>